<evidence type="ECO:0000313" key="1">
    <source>
        <dbReference type="EMBL" id="OEV38949.1"/>
    </source>
</evidence>
<dbReference type="AlphaFoldDB" id="A0A1E7NE29"/>
<proteinExistence type="predicted"/>
<sequence length="132" mass="13487">MNVVSAAGGGLHGVCFRDDFLVQAEVGQVLEAVAAALEDEPVTGGGDAGACCGGGGQEVGCLLVAAHVTEDQGQYVLSVATIARNRLGGDCGPGLALRFLQTALHAERLRQKGACRADQRARPVRSDLQDSA</sequence>
<keyword evidence="2" id="KW-1185">Reference proteome</keyword>
<accession>A0A1E7NE29</accession>
<dbReference type="KEGG" id="kau:B6264_29950"/>
<evidence type="ECO:0000313" key="2">
    <source>
        <dbReference type="Proteomes" id="UP000037395"/>
    </source>
</evidence>
<protein>
    <submittedName>
        <fullName evidence="1">Uncharacterized protein</fullName>
    </submittedName>
</protein>
<dbReference type="Proteomes" id="UP000037395">
    <property type="component" value="Unassembled WGS sequence"/>
</dbReference>
<name>A0A1E7NE29_KITAU</name>
<organism evidence="1 2">
    <name type="scientific">Kitasatospora aureofaciens</name>
    <name type="common">Streptomyces aureofaciens</name>
    <dbReference type="NCBI Taxonomy" id="1894"/>
    <lineage>
        <taxon>Bacteria</taxon>
        <taxon>Bacillati</taxon>
        <taxon>Actinomycetota</taxon>
        <taxon>Actinomycetes</taxon>
        <taxon>Kitasatosporales</taxon>
        <taxon>Streptomycetaceae</taxon>
        <taxon>Kitasatospora</taxon>
    </lineage>
</organism>
<reference evidence="1" key="1">
    <citation type="submission" date="2016-08" db="EMBL/GenBank/DDBJ databases">
        <title>Sequencing, Assembly and Comparative Genomics of S. aureofaciens ATCC 10762.</title>
        <authorList>
            <person name="Gradnigo J.S."/>
            <person name="Johnson N."/>
            <person name="Somerville G.A."/>
        </authorList>
    </citation>
    <scope>NUCLEOTIDE SEQUENCE [LARGE SCALE GENOMIC DNA]</scope>
    <source>
        <strain evidence="1">ATCC 10762</strain>
    </source>
</reference>
<comment type="caution">
    <text evidence="1">The sequence shown here is derived from an EMBL/GenBank/DDBJ whole genome shotgun (WGS) entry which is preliminary data.</text>
</comment>
<dbReference type="EMBL" id="JPRF03000002">
    <property type="protein sequence ID" value="OEV38949.1"/>
    <property type="molecule type" value="Genomic_DNA"/>
</dbReference>
<gene>
    <name evidence="1" type="ORF">HS99_0017695</name>
</gene>